<organism evidence="15">
    <name type="scientific">Cyberlindnera fabianii</name>
    <name type="common">Yeast</name>
    <name type="synonym">Hansenula fabianii</name>
    <dbReference type="NCBI Taxonomy" id="36022"/>
    <lineage>
        <taxon>Eukaryota</taxon>
        <taxon>Fungi</taxon>
        <taxon>Dikarya</taxon>
        <taxon>Ascomycota</taxon>
        <taxon>Saccharomycotina</taxon>
        <taxon>Saccharomycetes</taxon>
        <taxon>Phaffomycetales</taxon>
        <taxon>Phaffomycetaceae</taxon>
        <taxon>Cyberlindnera</taxon>
    </lineage>
</organism>
<dbReference type="GO" id="GO:0006289">
    <property type="term" value="P:nucleotide-excision repair"/>
    <property type="evidence" value="ECO:0007669"/>
    <property type="project" value="InterPro"/>
</dbReference>
<keyword evidence="4" id="KW-0227">DNA damage</keyword>
<evidence type="ECO:0000256" key="4">
    <source>
        <dbReference type="ARBA" id="ARBA00022763"/>
    </source>
</evidence>
<dbReference type="GO" id="GO:0140078">
    <property type="term" value="F:class I DNA-(apurinic or apyrimidinic site) endonuclease activity"/>
    <property type="evidence" value="ECO:0007669"/>
    <property type="project" value="UniProtKB-EC"/>
</dbReference>
<accession>A0A061AJ22</accession>
<evidence type="ECO:0000256" key="5">
    <source>
        <dbReference type="ARBA" id="ARBA00022801"/>
    </source>
</evidence>
<keyword evidence="7" id="KW-0456">Lyase</keyword>
<keyword evidence="9" id="KW-0511">Multifunctional enzyme</keyword>
<dbReference type="GO" id="GO:0034039">
    <property type="term" value="F:8-oxo-7,8-dihydroguanine DNA N-glycosylase activity"/>
    <property type="evidence" value="ECO:0007669"/>
    <property type="project" value="TreeGrafter"/>
</dbReference>
<keyword evidence="8" id="KW-0539">Nucleus</keyword>
<dbReference type="FunFam" id="1.10.340.30:FF:000006">
    <property type="entry name" value="N-glycosylase/DNA lyase isoform X2"/>
    <property type="match status" value="1"/>
</dbReference>
<sequence>MGLIWKSITVPQSELQLHKVLRCGQAFRWKNINNIWSSSLGHKVVFLRQENDKIHYASLPHSEDALDTIKDYFNLSINVTDLYTQWMKTDPVFRKTAVGFEGVRMLRQDPWENLVSFICSSNNNIKRISQMCDNLCLHFGDHIATHEGIEYFSFPTPKVLAEAGVEQRLRDLSFGYRAKYIHKTAQLVLDSPEGHLDNLRTVPYEKAHEELLKFTGVGPKVADCVCLMSLDKHDSIPVDTHVYQIAKRDYKLKSKGDAVTAKTYDLVRKLFVDMWGPYAGWAQSVAFAADLKDMNNGLNQVNGDTVKVEVVTKKRTVTKKVIAKDEMVEKVKEEEAELEYSITGRPKRRKTIKVEY</sequence>
<evidence type="ECO:0000259" key="14">
    <source>
        <dbReference type="SMART" id="SM00478"/>
    </source>
</evidence>
<dbReference type="InterPro" id="IPR011257">
    <property type="entry name" value="DNA_glycosylase"/>
</dbReference>
<dbReference type="PANTHER" id="PTHR10242">
    <property type="entry name" value="8-OXOGUANINE DNA GLYCOSYLASE"/>
    <property type="match status" value="1"/>
</dbReference>
<evidence type="ECO:0000256" key="3">
    <source>
        <dbReference type="ARBA" id="ARBA00012720"/>
    </source>
</evidence>
<reference evidence="15" key="1">
    <citation type="journal article" date="2014" name="Genome Announc.">
        <title>Genome sequence of the yeast Cyberlindnera fabianii (Hansenula fabianii).</title>
        <authorList>
            <person name="Freel K.C."/>
            <person name="Sarilar V."/>
            <person name="Neuveglise C."/>
            <person name="Devillers H."/>
            <person name="Friedrich A."/>
            <person name="Schacherer J."/>
        </authorList>
    </citation>
    <scope>NUCLEOTIDE SEQUENCE</scope>
    <source>
        <strain evidence="15">YJS4271</strain>
    </source>
</reference>
<dbReference type="AlphaFoldDB" id="A0A061AJ22"/>
<dbReference type="PhylomeDB" id="A0A061AJ22"/>
<dbReference type="FunFam" id="1.10.1670.10:FF:000005">
    <property type="entry name" value="N-glycosylase/DNA lyase OGG1"/>
    <property type="match status" value="1"/>
</dbReference>
<dbReference type="GO" id="GO:0003684">
    <property type="term" value="F:damaged DNA binding"/>
    <property type="evidence" value="ECO:0007669"/>
    <property type="project" value="InterPro"/>
</dbReference>
<comment type="catalytic activity">
    <reaction evidence="12">
        <text>2'-deoxyribonucleotide-(2'-deoxyribose 5'-phosphate)-2'-deoxyribonucleotide-DNA = a 3'-end 2'-deoxyribonucleotide-(2,3-dehydro-2,3-deoxyribose 5'-phosphate)-DNA + a 5'-end 5'-phospho-2'-deoxyribonucleoside-DNA + H(+)</text>
        <dbReference type="Rhea" id="RHEA:66592"/>
        <dbReference type="Rhea" id="RHEA-COMP:13180"/>
        <dbReference type="Rhea" id="RHEA-COMP:16897"/>
        <dbReference type="Rhea" id="RHEA-COMP:17067"/>
        <dbReference type="ChEBI" id="CHEBI:15378"/>
        <dbReference type="ChEBI" id="CHEBI:136412"/>
        <dbReference type="ChEBI" id="CHEBI:157695"/>
        <dbReference type="ChEBI" id="CHEBI:167181"/>
        <dbReference type="EC" id="4.2.99.18"/>
    </reaction>
</comment>
<evidence type="ECO:0000256" key="7">
    <source>
        <dbReference type="ARBA" id="ARBA00023239"/>
    </source>
</evidence>
<evidence type="ECO:0000256" key="2">
    <source>
        <dbReference type="ARBA" id="ARBA00010679"/>
    </source>
</evidence>
<dbReference type="GO" id="GO:0005634">
    <property type="term" value="C:nucleus"/>
    <property type="evidence" value="ECO:0007669"/>
    <property type="project" value="UniProtKB-SubCell"/>
</dbReference>
<gene>
    <name evidence="15" type="ORF">CYFA0S_01e11474g</name>
</gene>
<dbReference type="Gene3D" id="3.30.310.40">
    <property type="match status" value="1"/>
</dbReference>
<evidence type="ECO:0000256" key="9">
    <source>
        <dbReference type="ARBA" id="ARBA00023268"/>
    </source>
</evidence>
<dbReference type="Gene3D" id="1.10.340.30">
    <property type="entry name" value="Hypothetical protein, domain 2"/>
    <property type="match status" value="1"/>
</dbReference>
<evidence type="ECO:0000256" key="10">
    <source>
        <dbReference type="ARBA" id="ARBA00023295"/>
    </source>
</evidence>
<evidence type="ECO:0000256" key="12">
    <source>
        <dbReference type="ARBA" id="ARBA00044632"/>
    </source>
</evidence>
<evidence type="ECO:0000256" key="13">
    <source>
        <dbReference type="ARBA" id="ARBA00073127"/>
    </source>
</evidence>
<evidence type="ECO:0000256" key="6">
    <source>
        <dbReference type="ARBA" id="ARBA00023204"/>
    </source>
</evidence>
<dbReference type="InterPro" id="IPR023170">
    <property type="entry name" value="HhH_base_excis_C"/>
</dbReference>
<proteinExistence type="inferred from homology"/>
<dbReference type="EC" id="4.2.99.18" evidence="3"/>
<dbReference type="Pfam" id="PF07934">
    <property type="entry name" value="OGG_N"/>
    <property type="match status" value="1"/>
</dbReference>
<feature type="domain" description="HhH-GPD" evidence="14">
    <location>
        <begin position="119"/>
        <end position="284"/>
    </location>
</feature>
<dbReference type="SMART" id="SM00478">
    <property type="entry name" value="ENDO3c"/>
    <property type="match status" value="1"/>
</dbReference>
<dbReference type="InterPro" id="IPR052054">
    <property type="entry name" value="Oxidative_DNA_repair_enzyme"/>
</dbReference>
<dbReference type="SUPFAM" id="SSF55945">
    <property type="entry name" value="TATA-box binding protein-like"/>
    <property type="match status" value="1"/>
</dbReference>
<dbReference type="Pfam" id="PF00730">
    <property type="entry name" value="HhH-GPD"/>
    <property type="match status" value="1"/>
</dbReference>
<evidence type="ECO:0000256" key="11">
    <source>
        <dbReference type="ARBA" id="ARBA00025652"/>
    </source>
</evidence>
<dbReference type="CDD" id="cd00056">
    <property type="entry name" value="ENDO3c"/>
    <property type="match status" value="1"/>
</dbReference>
<dbReference type="PANTHER" id="PTHR10242:SF2">
    <property type="entry name" value="N-GLYCOSYLASE_DNA LYASE"/>
    <property type="match status" value="1"/>
</dbReference>
<keyword evidence="6" id="KW-0234">DNA repair</keyword>
<comment type="subcellular location">
    <subcellularLocation>
        <location evidence="1">Nucleus</location>
    </subcellularLocation>
</comment>
<dbReference type="Gene3D" id="1.10.1670.10">
    <property type="entry name" value="Helix-hairpin-Helix base-excision DNA repair enzymes (C-terminal)"/>
    <property type="match status" value="1"/>
</dbReference>
<dbReference type="SUPFAM" id="SSF48150">
    <property type="entry name" value="DNA-glycosylase"/>
    <property type="match status" value="1"/>
</dbReference>
<comment type="similarity">
    <text evidence="2">Belongs to the type-1 OGG1 family.</text>
</comment>
<dbReference type="GO" id="GO:0006285">
    <property type="term" value="P:base-excision repair, AP site formation"/>
    <property type="evidence" value="ECO:0007669"/>
    <property type="project" value="UniProtKB-ARBA"/>
</dbReference>
<keyword evidence="5" id="KW-0378">Hydrolase</keyword>
<evidence type="ECO:0000313" key="15">
    <source>
        <dbReference type="EMBL" id="CDR37524.1"/>
    </source>
</evidence>
<dbReference type="InterPro" id="IPR003265">
    <property type="entry name" value="HhH-GPD_domain"/>
</dbReference>
<dbReference type="VEuPathDB" id="FungiDB:BON22_0339"/>
<name>A0A061AJ22_CYBFA</name>
<evidence type="ECO:0000256" key="8">
    <source>
        <dbReference type="ARBA" id="ARBA00023242"/>
    </source>
</evidence>
<dbReference type="OrthoDB" id="238681at2759"/>
<comment type="function">
    <text evidence="11">DNA repair enzyme that incises DNA at 8-oxoG residues. Excises 7,8-dihydro-8-oxoguanine and 2,6-diamino-4-hydroxy-5-N-methylformamidopyrimidine (FAPY) from damaged DNA. Has a beta-lyase activity that nicks DNA 3' to the lesion.</text>
</comment>
<dbReference type="EMBL" id="LK052886">
    <property type="protein sequence ID" value="CDR37524.1"/>
    <property type="molecule type" value="Genomic_DNA"/>
</dbReference>
<dbReference type="InterPro" id="IPR012904">
    <property type="entry name" value="OGG_N"/>
</dbReference>
<keyword evidence="10" id="KW-0326">Glycosidase</keyword>
<protein>
    <recommendedName>
        <fullName evidence="13">N-glycosylase/DNA lyase</fullName>
        <ecNumber evidence="3">4.2.99.18</ecNumber>
    </recommendedName>
</protein>
<evidence type="ECO:0000256" key="1">
    <source>
        <dbReference type="ARBA" id="ARBA00004123"/>
    </source>
</evidence>